<feature type="region of interest" description="Disordered" evidence="7">
    <location>
        <begin position="1188"/>
        <end position="1237"/>
    </location>
</feature>
<feature type="compositionally biased region" description="Acidic residues" evidence="7">
    <location>
        <begin position="326"/>
        <end position="335"/>
    </location>
</feature>
<dbReference type="PANTHER" id="PTHR18934:SF119">
    <property type="entry name" value="ATP-DEPENDENT RNA HELICASE A"/>
    <property type="match status" value="1"/>
</dbReference>
<dbReference type="GO" id="GO:0003724">
    <property type="term" value="F:RNA helicase activity"/>
    <property type="evidence" value="ECO:0007669"/>
    <property type="project" value="UniProtKB-EC"/>
</dbReference>
<keyword evidence="12" id="KW-1185">Reference proteome</keyword>
<dbReference type="SMART" id="SM00490">
    <property type="entry name" value="HELICc"/>
    <property type="match status" value="1"/>
</dbReference>
<keyword evidence="3" id="KW-0547">Nucleotide-binding</keyword>
<feature type="compositionally biased region" description="Low complexity" evidence="7">
    <location>
        <begin position="94"/>
        <end position="115"/>
    </location>
</feature>
<dbReference type="InterPro" id="IPR048333">
    <property type="entry name" value="HA2_WH"/>
</dbReference>
<name>A0A8B6BKC1_MYTGA</name>
<evidence type="ECO:0000256" key="7">
    <source>
        <dbReference type="SAM" id="MobiDB-lite"/>
    </source>
</evidence>
<dbReference type="Gene3D" id="3.40.50.300">
    <property type="entry name" value="P-loop containing nucleotide triphosphate hydrolases"/>
    <property type="match status" value="2"/>
</dbReference>
<evidence type="ECO:0000256" key="5">
    <source>
        <dbReference type="ARBA" id="ARBA00022806"/>
    </source>
</evidence>
<dbReference type="InterPro" id="IPR011709">
    <property type="entry name" value="DEAD-box_helicase_OB_fold"/>
</dbReference>
<organism evidence="11 12">
    <name type="scientific">Mytilus galloprovincialis</name>
    <name type="common">Mediterranean mussel</name>
    <dbReference type="NCBI Taxonomy" id="29158"/>
    <lineage>
        <taxon>Eukaryota</taxon>
        <taxon>Metazoa</taxon>
        <taxon>Spiralia</taxon>
        <taxon>Lophotrochozoa</taxon>
        <taxon>Mollusca</taxon>
        <taxon>Bivalvia</taxon>
        <taxon>Autobranchia</taxon>
        <taxon>Pteriomorphia</taxon>
        <taxon>Mytilida</taxon>
        <taxon>Mytiloidea</taxon>
        <taxon>Mytilidae</taxon>
        <taxon>Mytilinae</taxon>
        <taxon>Mytilus</taxon>
    </lineage>
</organism>
<gene>
    <name evidence="11" type="ORF">MGAL_10B012786</name>
</gene>
<dbReference type="Pfam" id="PF04408">
    <property type="entry name" value="WHD_HA2"/>
    <property type="match status" value="1"/>
</dbReference>
<feature type="chain" id="PRO_5032805885" description="RNA helicase" evidence="8">
    <location>
        <begin position="17"/>
        <end position="2047"/>
    </location>
</feature>
<dbReference type="GO" id="GO:0003723">
    <property type="term" value="F:RNA binding"/>
    <property type="evidence" value="ECO:0007669"/>
    <property type="project" value="TreeGrafter"/>
</dbReference>
<feature type="signal peptide" evidence="8">
    <location>
        <begin position="1"/>
        <end position="16"/>
    </location>
</feature>
<dbReference type="PROSITE" id="PS00690">
    <property type="entry name" value="DEAH_ATP_HELICASE"/>
    <property type="match status" value="1"/>
</dbReference>
<dbReference type="Pfam" id="PF00271">
    <property type="entry name" value="Helicase_C"/>
    <property type="match status" value="1"/>
</dbReference>
<dbReference type="SUPFAM" id="SSF52540">
    <property type="entry name" value="P-loop containing nucleoside triphosphate hydrolases"/>
    <property type="match status" value="2"/>
</dbReference>
<evidence type="ECO:0000259" key="9">
    <source>
        <dbReference type="PROSITE" id="PS51192"/>
    </source>
</evidence>
<dbReference type="Pfam" id="PF07717">
    <property type="entry name" value="OB_NTP_bind"/>
    <property type="match status" value="1"/>
</dbReference>
<sequence length="2047" mass="231155">MSILLLIRMTLPNVLLRWNDIQDDIRIKTVTTTLVTYKIVETVEKIKFKNGTVKVLSQHTEKIPIKTLQKKTETTEEYVQSPMSPSKTNSTVTSGDLGDISSSLSRSGSSGPNSLDVNRLGSEVVVSQSLESAVSRNILLLREPVTASPRDMHHISGSETYSPLEVSSIHRDIDRRLSSDNLFTSPDTSKGEEEVKRIETGSLSDAITCAQRNIETKPGTLLRRLENGMRGISHVIVDEIHERDINTDFLLIMLRDMVNTYPQLRVVLMSATIDTSLFSEYFGDCKIVEVYGRTHPVQEYYLEDCIQMLNFIPPPNDRKKKKDKDELDAEEGDQEENCNLKVSSEYSEQTKRALAMLNEKELSFELIEALIKYIKTLGIPGALLIFLPGWNLIFALHKHLEMHPEFGGPQYRLLPLHSQIPREDQRRVFDPVPDGVTKIILSTNIAETSVTINDVVFVVDSCKAKMKLFTSHNNMTNYATVWASKTNLEQRRGRAGRVRPGFAFHLCSRARFERLEQHTTPEIFRTPLHELALSIKLLRLGPIAKFMAKAVEPPPIDAVIEAEALLKEMRALDTNDELTPLGKILAKLPIEPRLGKMIIFGCMFYVGDAVCTIAASTTFPEPFITPTDRRRLGWVHKSLAGDRFSDHVALLNAFQMWEDSRSGGEMSEMNFCDQKSLSMPTLRMTSEAKRQLADILVNSGFPEDSLMPQAYNFHGPDSNLDVVISLLCLGLYPNVCYHKEKRKVLTTESRAALVHKSSVNCSNQEIKFPSPFFIFGEKIRTRAVSCKQMTMVTPLQLLIFGSRHVAVHNDGIVLDNWINLKMDYDHAAKIVGLRPALEAMVVRATTDPEVVSSPGHQEEPLMAAFRTLAKVNAGRFGIAQDEKTFPVKTADQQKVGCDYVQKQNTTDSVLTNSNANETSHRTSVYQKPEFIPVTNAHKDLGTKDYKHVGEEKHIVTTTNQKSKTDVFTVGTIKRELQETTSNLCQTQEKTSAFQTLPSFHHCKMDIVGYFPEDRVGIISSSLEKRPKINVQVGSNAYPRVKLEDNSDTLMSVNKVSQYLGVESCLSSTFSDKLNLGESMLEGIKNKEFIKDISVSDNEREEHSVFWFSSQEETEIGKKEFISGKEICLNGSDMTLSCSNSDIDQKTLKTQMDSKKLMRKTNTHKSKRITVNSGTRMCLRSSTKIVSTKTSVKWEKRKKPKRDTLTGKSEMKEGDEKLKKSKRDRSPEKSQKKDSDERLKRKWRIPKIVFDPKIYEVNIEEIDSVMIAKKFKVQKDRLQNKFVDDYRKTEPKAILRKESKSSTNNVSCQRKEYLKSTSSYKQTESSKYTDDIPYNEEKDYVSSRISMSECQKKKLNIYNSQVTNCFREEVSDGHNNVIPVFIPQLHSFRRNSTSRSASKLSHGKVNKGKKIENSSQQVNMSITNFEDMKYLNDSDGSMVNESNSKQAVVEENTEIHKEQVVIKKEPQDTNDIPFALLDFQMNHSKIEERRKRDSANLNANDNIKIWTAIDDLGGGVQVKVETGNTIRNNESKEKQLKAFEETDRNYDSNETKSVHPEMGINPFKNWHTSEMGISHVTNWQDAEMGCRPAIDWQDTEMGVRPVTNWQDKDIRIKPVTNWQDTEMGVNQVTNWQDTEMGVNLVTNWQDTEMGVNPVTNWHNAEIGIKPVTNWQDTEMGIKPVTNWQDTEMGINPITNWQDTEIGFKPMTNWHKTELGKRPVTNWHDTEIGVRPVRNWQDTEMGIKPMTNWQDTEMGINPMTNWQDTEMGINSMTNWHKAELEKKTVTDWHNTEIGNNPVTIWHNAKIGNKPVTNWQNTEIGFKPETNGQNTERGFRPRTNWQNTEIGFNGVKMETQDDIRSDNTERYTSCYLYEEELLRNDSEQNYGRDDIEERVKEETMGHNKKRGFNNMKIEMEGEINKVHRGQYCKTGLLENKSEQNEEQCLAKGFGGPQKRGRFGGGGFGGGGGGRGFSGRGGFGGSRGNFGGGGYGGRGFSGGGRGNFGGGGFGRGGGGGGFSRGGQSSGFGRGRGGYGQSGGFGGGNFRGQGGY</sequence>
<dbReference type="PANTHER" id="PTHR18934">
    <property type="entry name" value="ATP-DEPENDENT RNA HELICASE"/>
    <property type="match status" value="1"/>
</dbReference>
<feature type="region of interest" description="Disordered" evidence="7">
    <location>
        <begin position="316"/>
        <end position="335"/>
    </location>
</feature>
<keyword evidence="8" id="KW-0732">Signal</keyword>
<dbReference type="CDD" id="cd18791">
    <property type="entry name" value="SF2_C_RHA"/>
    <property type="match status" value="1"/>
</dbReference>
<feature type="domain" description="Helicase ATP-binding" evidence="9">
    <location>
        <begin position="216"/>
        <end position="291"/>
    </location>
</feature>
<protein>
    <recommendedName>
        <fullName evidence="2">RNA helicase</fullName>
        <ecNumber evidence="2">3.6.4.13</ecNumber>
    </recommendedName>
</protein>
<comment type="caution">
    <text evidence="11">The sequence shown here is derived from an EMBL/GenBank/DDBJ whole genome shotgun (WGS) entry which is preliminary data.</text>
</comment>
<dbReference type="PROSITE" id="PS51192">
    <property type="entry name" value="HELICASE_ATP_BIND_1"/>
    <property type="match status" value="1"/>
</dbReference>
<feature type="compositionally biased region" description="Basic and acidic residues" evidence="7">
    <location>
        <begin position="1201"/>
        <end position="1237"/>
    </location>
</feature>
<evidence type="ECO:0000256" key="1">
    <source>
        <dbReference type="ARBA" id="ARBA00008792"/>
    </source>
</evidence>
<dbReference type="EMBL" id="UYJE01000304">
    <property type="protein sequence ID" value="VDH92133.1"/>
    <property type="molecule type" value="Genomic_DNA"/>
</dbReference>
<dbReference type="GO" id="GO:0016887">
    <property type="term" value="F:ATP hydrolysis activity"/>
    <property type="evidence" value="ECO:0007669"/>
    <property type="project" value="TreeGrafter"/>
</dbReference>
<evidence type="ECO:0000256" key="2">
    <source>
        <dbReference type="ARBA" id="ARBA00012552"/>
    </source>
</evidence>
<proteinExistence type="inferred from homology"/>
<dbReference type="GO" id="GO:0005730">
    <property type="term" value="C:nucleolus"/>
    <property type="evidence" value="ECO:0007669"/>
    <property type="project" value="TreeGrafter"/>
</dbReference>
<feature type="region of interest" description="Disordered" evidence="7">
    <location>
        <begin position="1818"/>
        <end position="1838"/>
    </location>
</feature>
<keyword evidence="6" id="KW-0067">ATP-binding</keyword>
<feature type="compositionally biased region" description="Polar residues" evidence="7">
    <location>
        <begin position="81"/>
        <end position="93"/>
    </location>
</feature>
<evidence type="ECO:0000256" key="8">
    <source>
        <dbReference type="SAM" id="SignalP"/>
    </source>
</evidence>
<evidence type="ECO:0000313" key="12">
    <source>
        <dbReference type="Proteomes" id="UP000596742"/>
    </source>
</evidence>
<dbReference type="SMART" id="SM00847">
    <property type="entry name" value="HA2"/>
    <property type="match status" value="1"/>
</dbReference>
<dbReference type="Proteomes" id="UP000596742">
    <property type="component" value="Unassembled WGS sequence"/>
</dbReference>
<dbReference type="InterPro" id="IPR027417">
    <property type="entry name" value="P-loop_NTPase"/>
</dbReference>
<dbReference type="GO" id="GO:0043138">
    <property type="term" value="F:3'-5' DNA helicase activity"/>
    <property type="evidence" value="ECO:0007669"/>
    <property type="project" value="TreeGrafter"/>
</dbReference>
<feature type="domain" description="Helicase C-terminal" evidence="10">
    <location>
        <begin position="366"/>
        <end position="539"/>
    </location>
</feature>
<evidence type="ECO:0000256" key="6">
    <source>
        <dbReference type="ARBA" id="ARBA00022840"/>
    </source>
</evidence>
<keyword evidence="4 11" id="KW-0378">Hydrolase</keyword>
<dbReference type="Gene3D" id="1.20.120.1080">
    <property type="match status" value="1"/>
</dbReference>
<accession>A0A8B6BKC1</accession>
<keyword evidence="5 11" id="KW-0347">Helicase</keyword>
<dbReference type="InterPro" id="IPR001650">
    <property type="entry name" value="Helicase_C-like"/>
</dbReference>
<comment type="similarity">
    <text evidence="1">Belongs to the DEAD box helicase family. DEAH subfamily.</text>
</comment>
<dbReference type="GO" id="GO:0050684">
    <property type="term" value="P:regulation of mRNA processing"/>
    <property type="evidence" value="ECO:0007669"/>
    <property type="project" value="TreeGrafter"/>
</dbReference>
<evidence type="ECO:0000259" key="10">
    <source>
        <dbReference type="PROSITE" id="PS51194"/>
    </source>
</evidence>
<dbReference type="FunFam" id="3.40.50.300:FF:000677">
    <property type="entry name" value="ATP-dependent RNA helicase A"/>
    <property type="match status" value="1"/>
</dbReference>
<dbReference type="OrthoDB" id="5600252at2759"/>
<feature type="region of interest" description="Disordered" evidence="7">
    <location>
        <begin position="72"/>
        <end position="115"/>
    </location>
</feature>
<dbReference type="InterPro" id="IPR014001">
    <property type="entry name" value="Helicase_ATP-bd"/>
</dbReference>
<reference evidence="11" key="1">
    <citation type="submission" date="2018-11" db="EMBL/GenBank/DDBJ databases">
        <authorList>
            <person name="Alioto T."/>
            <person name="Alioto T."/>
        </authorList>
    </citation>
    <scope>NUCLEOTIDE SEQUENCE</scope>
</reference>
<dbReference type="PROSITE" id="PS51194">
    <property type="entry name" value="HELICASE_CTER"/>
    <property type="match status" value="1"/>
</dbReference>
<dbReference type="InterPro" id="IPR007502">
    <property type="entry name" value="Helicase-assoc_dom"/>
</dbReference>
<feature type="region of interest" description="Disordered" evidence="7">
    <location>
        <begin position="2010"/>
        <end position="2047"/>
    </location>
</feature>
<dbReference type="GO" id="GO:0005524">
    <property type="term" value="F:ATP binding"/>
    <property type="evidence" value="ECO:0007669"/>
    <property type="project" value="UniProtKB-KW"/>
</dbReference>
<dbReference type="Pfam" id="PF21010">
    <property type="entry name" value="HA2_C"/>
    <property type="match status" value="1"/>
</dbReference>
<dbReference type="EC" id="3.6.4.13" evidence="2"/>
<dbReference type="InterPro" id="IPR002464">
    <property type="entry name" value="DNA/RNA_helicase_DEAH_CS"/>
</dbReference>
<dbReference type="GO" id="GO:1990904">
    <property type="term" value="C:ribonucleoprotein complex"/>
    <property type="evidence" value="ECO:0007669"/>
    <property type="project" value="TreeGrafter"/>
</dbReference>
<evidence type="ECO:0000256" key="4">
    <source>
        <dbReference type="ARBA" id="ARBA00022801"/>
    </source>
</evidence>
<feature type="region of interest" description="Disordered" evidence="7">
    <location>
        <begin position="1393"/>
        <end position="1412"/>
    </location>
</feature>
<dbReference type="FunFam" id="1.20.120.1080:FF:000074">
    <property type="entry name" value="Predicted protein"/>
    <property type="match status" value="1"/>
</dbReference>
<evidence type="ECO:0000256" key="3">
    <source>
        <dbReference type="ARBA" id="ARBA00022741"/>
    </source>
</evidence>
<evidence type="ECO:0000313" key="11">
    <source>
        <dbReference type="EMBL" id="VDH92133.1"/>
    </source>
</evidence>
<dbReference type="GO" id="GO:0045944">
    <property type="term" value="P:positive regulation of transcription by RNA polymerase II"/>
    <property type="evidence" value="ECO:0007669"/>
    <property type="project" value="TreeGrafter"/>
</dbReference>